<dbReference type="InterPro" id="IPR050832">
    <property type="entry name" value="Bact_Acetyltransf"/>
</dbReference>
<keyword evidence="1" id="KW-0808">Transferase</keyword>
<accession>A0A926DSC5</accession>
<evidence type="ECO:0000256" key="1">
    <source>
        <dbReference type="ARBA" id="ARBA00022679"/>
    </source>
</evidence>
<dbReference type="PANTHER" id="PTHR43877:SF1">
    <property type="entry name" value="ACETYLTRANSFERASE"/>
    <property type="match status" value="1"/>
</dbReference>
<gene>
    <name evidence="4" type="ORF">H8730_04955</name>
</gene>
<dbReference type="PROSITE" id="PS51186">
    <property type="entry name" value="GNAT"/>
    <property type="match status" value="1"/>
</dbReference>
<evidence type="ECO:0000313" key="5">
    <source>
        <dbReference type="Proteomes" id="UP000657006"/>
    </source>
</evidence>
<sequence length="171" mass="19271">MEIRTVTETEITAAGKIYTACSHAMNQKGLFNWTPEYPTQKEAERDQRAGALYGAFDGKVLMGVVTLDNTPAPEYATVSWGIQSGAALYIHRLAVHPSYQRRGLAKKLITFAEKQAQKMAASAVRIDSFSGNHRAVLTYEKLGFVKRGEIYYRNKDPRVRELPFYCFEKAI</sequence>
<dbReference type="InterPro" id="IPR016181">
    <property type="entry name" value="Acyl_CoA_acyltransferase"/>
</dbReference>
<evidence type="ECO:0000256" key="2">
    <source>
        <dbReference type="ARBA" id="ARBA00023315"/>
    </source>
</evidence>
<dbReference type="RefSeq" id="WP_177718226.1">
    <property type="nucleotide sequence ID" value="NZ_JACRSQ010000005.1"/>
</dbReference>
<comment type="caution">
    <text evidence="4">The sequence shown here is derived from an EMBL/GenBank/DDBJ whole genome shotgun (WGS) entry which is preliminary data.</text>
</comment>
<reference evidence="4" key="1">
    <citation type="submission" date="2020-08" db="EMBL/GenBank/DDBJ databases">
        <title>Genome public.</title>
        <authorList>
            <person name="Liu C."/>
            <person name="Sun Q."/>
        </authorList>
    </citation>
    <scope>NUCLEOTIDE SEQUENCE</scope>
    <source>
        <strain evidence="4">NSJ-32</strain>
    </source>
</reference>
<dbReference type="SUPFAM" id="SSF55729">
    <property type="entry name" value="Acyl-CoA N-acyltransferases (Nat)"/>
    <property type="match status" value="1"/>
</dbReference>
<dbReference type="Pfam" id="PF00583">
    <property type="entry name" value="Acetyltransf_1"/>
    <property type="match status" value="1"/>
</dbReference>
<dbReference type="GO" id="GO:0016747">
    <property type="term" value="F:acyltransferase activity, transferring groups other than amino-acyl groups"/>
    <property type="evidence" value="ECO:0007669"/>
    <property type="project" value="InterPro"/>
</dbReference>
<dbReference type="AlphaFoldDB" id="A0A926DSC5"/>
<feature type="domain" description="N-acetyltransferase" evidence="3">
    <location>
        <begin position="1"/>
        <end position="171"/>
    </location>
</feature>
<evidence type="ECO:0000313" key="4">
    <source>
        <dbReference type="EMBL" id="MBC8542889.1"/>
    </source>
</evidence>
<dbReference type="PANTHER" id="PTHR43877">
    <property type="entry name" value="AMINOALKYLPHOSPHONATE N-ACETYLTRANSFERASE-RELATED-RELATED"/>
    <property type="match status" value="1"/>
</dbReference>
<evidence type="ECO:0000259" key="3">
    <source>
        <dbReference type="PROSITE" id="PS51186"/>
    </source>
</evidence>
<dbReference type="CDD" id="cd04301">
    <property type="entry name" value="NAT_SF"/>
    <property type="match status" value="1"/>
</dbReference>
<dbReference type="Gene3D" id="3.40.630.30">
    <property type="match status" value="1"/>
</dbReference>
<organism evidence="4 5">
    <name type="scientific">Bianquea renquensis</name>
    <dbReference type="NCBI Taxonomy" id="2763661"/>
    <lineage>
        <taxon>Bacteria</taxon>
        <taxon>Bacillati</taxon>
        <taxon>Bacillota</taxon>
        <taxon>Clostridia</taxon>
        <taxon>Eubacteriales</taxon>
        <taxon>Bianqueaceae</taxon>
        <taxon>Bianquea</taxon>
    </lineage>
</organism>
<proteinExistence type="predicted"/>
<protein>
    <submittedName>
        <fullName evidence="4">GNAT family N-acetyltransferase</fullName>
    </submittedName>
</protein>
<dbReference type="Proteomes" id="UP000657006">
    <property type="component" value="Unassembled WGS sequence"/>
</dbReference>
<dbReference type="InterPro" id="IPR000182">
    <property type="entry name" value="GNAT_dom"/>
</dbReference>
<keyword evidence="5" id="KW-1185">Reference proteome</keyword>
<name>A0A926DSC5_9FIRM</name>
<keyword evidence="2" id="KW-0012">Acyltransferase</keyword>
<dbReference type="EMBL" id="JACRSQ010000005">
    <property type="protein sequence ID" value="MBC8542889.1"/>
    <property type="molecule type" value="Genomic_DNA"/>
</dbReference>